<keyword evidence="6" id="KW-0378">Hydrolase</keyword>
<evidence type="ECO:0000313" key="6">
    <source>
        <dbReference type="EMBL" id="SFF21935.1"/>
    </source>
</evidence>
<evidence type="ECO:0000256" key="4">
    <source>
        <dbReference type="SAM" id="SignalP"/>
    </source>
</evidence>
<organism evidence="6 7">
    <name type="scientific">Pedobacter antarcticus</name>
    <dbReference type="NCBI Taxonomy" id="34086"/>
    <lineage>
        <taxon>Bacteria</taxon>
        <taxon>Pseudomonadati</taxon>
        <taxon>Bacteroidota</taxon>
        <taxon>Sphingobacteriia</taxon>
        <taxon>Sphingobacteriales</taxon>
        <taxon>Sphingobacteriaceae</taxon>
        <taxon>Pedobacter</taxon>
    </lineage>
</organism>
<keyword evidence="6" id="KW-0645">Protease</keyword>
<feature type="signal peptide" evidence="4">
    <location>
        <begin position="1"/>
        <end position="21"/>
    </location>
</feature>
<dbReference type="PANTHER" id="PTHR48094">
    <property type="entry name" value="PROTEIN/NUCLEIC ACID DEGLYCASE DJ-1-RELATED"/>
    <property type="match status" value="1"/>
</dbReference>
<dbReference type="AlphaFoldDB" id="A0A1I2GW58"/>
<dbReference type="GO" id="GO:0019243">
    <property type="term" value="P:methylglyoxal catabolic process to D-lactate via S-lactoyl-glutathione"/>
    <property type="evidence" value="ECO:0007669"/>
    <property type="project" value="TreeGrafter"/>
</dbReference>
<accession>A0A1I2GW58</accession>
<dbReference type="InterPro" id="IPR050325">
    <property type="entry name" value="Prot/Nucl_acid_deglycase"/>
</dbReference>
<reference evidence="6 7" key="1">
    <citation type="submission" date="2016-10" db="EMBL/GenBank/DDBJ databases">
        <authorList>
            <person name="de Groot N.N."/>
        </authorList>
    </citation>
    <scope>NUCLEOTIDE SEQUENCE [LARGE SCALE GENOMIC DNA]</scope>
    <source>
        <strain evidence="6 7">ATCC 51969</strain>
    </source>
</reference>
<keyword evidence="1" id="KW-0346">Stress response</keyword>
<keyword evidence="4" id="KW-0732">Signal</keyword>
<dbReference type="SUPFAM" id="SSF52317">
    <property type="entry name" value="Class I glutamine amidotransferase-like"/>
    <property type="match status" value="1"/>
</dbReference>
<dbReference type="PANTHER" id="PTHR48094:SF11">
    <property type="entry name" value="GLUTATHIONE-INDEPENDENT GLYOXALASE HSP31-RELATED"/>
    <property type="match status" value="1"/>
</dbReference>
<evidence type="ECO:0000256" key="3">
    <source>
        <dbReference type="ARBA" id="ARBA00038493"/>
    </source>
</evidence>
<comment type="similarity">
    <text evidence="3">Belongs to the peptidase C56 family. HSP31-like subfamily.</text>
</comment>
<dbReference type="EMBL" id="FONS01000006">
    <property type="protein sequence ID" value="SFF21935.1"/>
    <property type="molecule type" value="Genomic_DNA"/>
</dbReference>
<dbReference type="Pfam" id="PF01965">
    <property type="entry name" value="DJ-1_PfpI"/>
    <property type="match status" value="1"/>
</dbReference>
<gene>
    <name evidence="6" type="ORF">SAMN03003324_02915</name>
</gene>
<evidence type="ECO:0000256" key="1">
    <source>
        <dbReference type="ARBA" id="ARBA00023016"/>
    </source>
</evidence>
<dbReference type="GO" id="GO:0005737">
    <property type="term" value="C:cytoplasm"/>
    <property type="evidence" value="ECO:0007669"/>
    <property type="project" value="TreeGrafter"/>
</dbReference>
<dbReference type="GO" id="GO:0019172">
    <property type="term" value="F:glyoxalase III activity"/>
    <property type="evidence" value="ECO:0007669"/>
    <property type="project" value="TreeGrafter"/>
</dbReference>
<feature type="chain" id="PRO_5010256836" evidence="4">
    <location>
        <begin position="22"/>
        <end position="261"/>
    </location>
</feature>
<proteinExistence type="inferred from homology"/>
<dbReference type="Gene3D" id="3.40.50.880">
    <property type="match status" value="1"/>
</dbReference>
<name>A0A1I2GW58_9SPHI</name>
<dbReference type="RefSeq" id="WP_083332066.1">
    <property type="nucleotide sequence ID" value="NZ_FONS01000006.1"/>
</dbReference>
<dbReference type="CDD" id="cd03141">
    <property type="entry name" value="GATase1_Hsp31_like"/>
    <property type="match status" value="1"/>
</dbReference>
<dbReference type="GO" id="GO:0008233">
    <property type="term" value="F:peptidase activity"/>
    <property type="evidence" value="ECO:0007669"/>
    <property type="project" value="UniProtKB-KW"/>
</dbReference>
<sequence length="261" mass="28388">MKSNIKYLMIMLSVLTLQTFAQSPESSNKNKIYMKNKKVLIVVTSFGEVKNGTKTGLWAEEFTTPYYIFNEKGIKVTIASPKGGKTPLDPKSITGDYATASVKKFLNDPDAQKLLNNTVTLESVRAEDYDAIFYPGGHGPMWDLPENKISISLIGSFYDDGKPVALVCHAPAALKNVKTKDGGYLISGKTVSGFTNSEENAGQSVDMTPFLLEDMLIERGAKYEKGADWAPFAVQDGLLITGQNPASAELVAEKIIASLSK</sequence>
<dbReference type="STRING" id="34086.SAMN04488084_10537"/>
<evidence type="ECO:0000256" key="2">
    <source>
        <dbReference type="ARBA" id="ARBA00023239"/>
    </source>
</evidence>
<feature type="domain" description="DJ-1/PfpI" evidence="5">
    <location>
        <begin position="60"/>
        <end position="257"/>
    </location>
</feature>
<dbReference type="GO" id="GO:0006508">
    <property type="term" value="P:proteolysis"/>
    <property type="evidence" value="ECO:0007669"/>
    <property type="project" value="UniProtKB-KW"/>
</dbReference>
<dbReference type="InterPro" id="IPR002818">
    <property type="entry name" value="DJ-1/PfpI"/>
</dbReference>
<evidence type="ECO:0000313" key="7">
    <source>
        <dbReference type="Proteomes" id="UP000183129"/>
    </source>
</evidence>
<keyword evidence="2" id="KW-0456">Lyase</keyword>
<protein>
    <submittedName>
        <fullName evidence="6">Putative intracellular protease/amidase</fullName>
    </submittedName>
</protein>
<dbReference type="InterPro" id="IPR029062">
    <property type="entry name" value="Class_I_gatase-like"/>
</dbReference>
<evidence type="ECO:0000259" key="5">
    <source>
        <dbReference type="Pfam" id="PF01965"/>
    </source>
</evidence>
<dbReference type="Proteomes" id="UP000183129">
    <property type="component" value="Unassembled WGS sequence"/>
</dbReference>